<name>A0AAV0HDP7_9ROSI</name>
<keyword evidence="12" id="KW-1185">Reference proteome</keyword>
<feature type="compositionally biased region" description="Acidic residues" evidence="9">
    <location>
        <begin position="256"/>
        <end position="265"/>
    </location>
</feature>
<feature type="region of interest" description="Disordered" evidence="9">
    <location>
        <begin position="829"/>
        <end position="878"/>
    </location>
</feature>
<dbReference type="InterPro" id="IPR028889">
    <property type="entry name" value="USP"/>
</dbReference>
<feature type="compositionally biased region" description="Polar residues" evidence="9">
    <location>
        <begin position="866"/>
        <end position="878"/>
    </location>
</feature>
<evidence type="ECO:0000256" key="7">
    <source>
        <dbReference type="ARBA" id="ARBA00037450"/>
    </source>
</evidence>
<protein>
    <recommendedName>
        <fullName evidence="8">Ubiquitin carboxyl-terminal hydrolase</fullName>
        <ecNumber evidence="8">3.4.19.12</ecNumber>
    </recommendedName>
</protein>
<dbReference type="PANTHER" id="PTHR24006:SF747">
    <property type="entry name" value="UBIQUITIN CARBOXYL-TERMINAL HYDROLASE 20"/>
    <property type="match status" value="1"/>
</dbReference>
<dbReference type="GO" id="GO:0004843">
    <property type="term" value="F:cysteine-type deubiquitinase activity"/>
    <property type="evidence" value="ECO:0007669"/>
    <property type="project" value="UniProtKB-UniRule"/>
</dbReference>
<accession>A0AAV0HDP7</accession>
<dbReference type="EMBL" id="CAMGYJ010000002">
    <property type="protein sequence ID" value="CAI0383113.1"/>
    <property type="molecule type" value="Genomic_DNA"/>
</dbReference>
<dbReference type="Gene3D" id="3.90.70.10">
    <property type="entry name" value="Cysteine proteinases"/>
    <property type="match status" value="1"/>
</dbReference>
<keyword evidence="3 8" id="KW-0645">Protease</keyword>
<evidence type="ECO:0000256" key="1">
    <source>
        <dbReference type="ARBA" id="ARBA00000707"/>
    </source>
</evidence>
<feature type="compositionally biased region" description="Polar residues" evidence="9">
    <location>
        <begin position="831"/>
        <end position="850"/>
    </location>
</feature>
<sequence>MISLSHRHFHKLPPASQDGGRNSKFRRIRNLLLPKFKLRVLPSLRRGARKVKPSSKSCKRSCSRYLVVTRFLTIRKTHSGPPHPPSTAVMTDSPPPPLPPTHGGGLAGGGPHSPETLALVELLQLSDPPEDKGPWRIVSGDAHDLDSGQTLDPAGLARPEIGASLSRGGFSGGDGGDGVVDFKSAFTSSSGKESAAAAMEAQPSDGEAVIGVSSAAPSGELGSDDDWGDYQGPGSPMETEAGTSAPSSPNAKLSDGELDRDEGDSEYFNQPPLVVHAQRSGFGGDGFHCRGCPARNGYGLWCQCSPRLDRGRSDSEDEDDRRRDFFCPRRKEDRPMGYFWSRREPVPTGMGAGLANLGNTCFINAILQCFTHTVPLVKALRSHNHSLPCDRGTDGFCVLDALRDHIERSLTSSGETIAPRKLFENLSCILCCLRYASWLCYMVLLDDLIKQALNYPFDVSVGRSGISSFFQRYHQEDAHEFLQCLLDRLERCCLDPNPAEGSSSSEADNIVQQIFGGRLVSKLKCCSCGHFSDKYEPLIDLSLEIEDVDSLHDALESFTKVEKIEDPETKLSCDSCKEKVTMEKQLMLDRAPLITTLHLKRFKTDGHSVEKIGKHVEFPLELDLAPYSSDDQNDNEGLKYQLYGVVVHNGFSPTSGHYFCYIKSSPGKWHKLDDSRVTECREEFVLSQVAYLLLYAREGTPWFSSLMDSQKVNRELGSSSTSPKSVLQTMEVEYTSSDNNSKENGDHCDAAASVLTGDEAVILEPKIDSPREPVVQDKQVEILEQNDGKGLEEGPSFCDDETKGAAKPSSSPPPAAADDILQATREPQDYGTFNDQNLRPQLLANPSGSGPTCEKSVRDDDGGRLFQSQIPFTHSGRATNSVRLPETRYRNPRDQQCKAGNLVAEERLSRKGGKDPQTSEAVRYMNKTMSSSRRNQLMAAIDLPNEAKKGGLRTTMCSSKRSRSADPSRRVLRRTEAMR</sequence>
<dbReference type="GO" id="GO:0005634">
    <property type="term" value="C:nucleus"/>
    <property type="evidence" value="ECO:0007669"/>
    <property type="project" value="TreeGrafter"/>
</dbReference>
<evidence type="ECO:0000256" key="9">
    <source>
        <dbReference type="SAM" id="MobiDB-lite"/>
    </source>
</evidence>
<dbReference type="GO" id="GO:0005829">
    <property type="term" value="C:cytosol"/>
    <property type="evidence" value="ECO:0007669"/>
    <property type="project" value="TreeGrafter"/>
</dbReference>
<feature type="region of interest" description="Disordered" evidence="9">
    <location>
        <begin position="130"/>
        <end position="162"/>
    </location>
</feature>
<comment type="function">
    <text evidence="7 8">Recognizes and hydrolyzes the peptide bond at the C-terminal Gly of ubiquitin. Involved in the processing of poly-ubiquitin precursors as well as that of ubiquitinated proteins.</text>
</comment>
<evidence type="ECO:0000256" key="6">
    <source>
        <dbReference type="ARBA" id="ARBA00022807"/>
    </source>
</evidence>
<keyword evidence="4 8" id="KW-0833">Ubl conjugation pathway</keyword>
<dbReference type="Pfam" id="PF00443">
    <property type="entry name" value="UCH"/>
    <property type="match status" value="1"/>
</dbReference>
<dbReference type="SUPFAM" id="SSF54001">
    <property type="entry name" value="Cysteine proteinases"/>
    <property type="match status" value="1"/>
</dbReference>
<keyword evidence="5 8" id="KW-0378">Hydrolase</keyword>
<evidence type="ECO:0000256" key="8">
    <source>
        <dbReference type="RuleBase" id="RU366025"/>
    </source>
</evidence>
<feature type="region of interest" description="Disordered" evidence="9">
    <location>
        <begin position="783"/>
        <end position="817"/>
    </location>
</feature>
<organism evidence="11 12">
    <name type="scientific">Linum tenue</name>
    <dbReference type="NCBI Taxonomy" id="586396"/>
    <lineage>
        <taxon>Eukaryota</taxon>
        <taxon>Viridiplantae</taxon>
        <taxon>Streptophyta</taxon>
        <taxon>Embryophyta</taxon>
        <taxon>Tracheophyta</taxon>
        <taxon>Spermatophyta</taxon>
        <taxon>Magnoliopsida</taxon>
        <taxon>eudicotyledons</taxon>
        <taxon>Gunneridae</taxon>
        <taxon>Pentapetalae</taxon>
        <taxon>rosids</taxon>
        <taxon>fabids</taxon>
        <taxon>Malpighiales</taxon>
        <taxon>Linaceae</taxon>
        <taxon>Linum</taxon>
    </lineage>
</organism>
<evidence type="ECO:0000256" key="2">
    <source>
        <dbReference type="ARBA" id="ARBA00009085"/>
    </source>
</evidence>
<feature type="compositionally biased region" description="Basic residues" evidence="9">
    <location>
        <begin position="1"/>
        <end position="11"/>
    </location>
</feature>
<dbReference type="InterPro" id="IPR050164">
    <property type="entry name" value="Peptidase_C19"/>
</dbReference>
<feature type="compositionally biased region" description="Gly residues" evidence="9">
    <location>
        <begin position="102"/>
        <end position="111"/>
    </location>
</feature>
<feature type="region of interest" description="Disordered" evidence="9">
    <location>
        <begin position="214"/>
        <end position="266"/>
    </location>
</feature>
<evidence type="ECO:0000256" key="5">
    <source>
        <dbReference type="ARBA" id="ARBA00022801"/>
    </source>
</evidence>
<feature type="region of interest" description="Disordered" evidence="9">
    <location>
        <begin position="76"/>
        <end position="114"/>
    </location>
</feature>
<dbReference type="PROSITE" id="PS50235">
    <property type="entry name" value="USP_3"/>
    <property type="match status" value="1"/>
</dbReference>
<evidence type="ECO:0000313" key="11">
    <source>
        <dbReference type="EMBL" id="CAI0383113.1"/>
    </source>
</evidence>
<feature type="domain" description="USP" evidence="10">
    <location>
        <begin position="352"/>
        <end position="698"/>
    </location>
</feature>
<feature type="compositionally biased region" description="Basic and acidic residues" evidence="9">
    <location>
        <begin position="783"/>
        <end position="792"/>
    </location>
</feature>
<feature type="compositionally biased region" description="Basic and acidic residues" evidence="9">
    <location>
        <begin position="963"/>
        <end position="979"/>
    </location>
</feature>
<evidence type="ECO:0000256" key="4">
    <source>
        <dbReference type="ARBA" id="ARBA00022786"/>
    </source>
</evidence>
<dbReference type="InterPro" id="IPR038765">
    <property type="entry name" value="Papain-like_cys_pep_sf"/>
</dbReference>
<dbReference type="PROSITE" id="PS00972">
    <property type="entry name" value="USP_1"/>
    <property type="match status" value="1"/>
</dbReference>
<gene>
    <name evidence="11" type="ORF">LITE_LOCUS3859</name>
</gene>
<dbReference type="GO" id="GO:0016579">
    <property type="term" value="P:protein deubiquitination"/>
    <property type="evidence" value="ECO:0007669"/>
    <property type="project" value="InterPro"/>
</dbReference>
<dbReference type="FunFam" id="3.90.70.10:FF:000116">
    <property type="entry name" value="Ubiquitin carboxyl-terminal hydrolase 20"/>
    <property type="match status" value="1"/>
</dbReference>
<dbReference type="EC" id="3.4.19.12" evidence="8"/>
<feature type="region of interest" description="Disordered" evidence="9">
    <location>
        <begin position="950"/>
        <end position="979"/>
    </location>
</feature>
<comment type="catalytic activity">
    <reaction evidence="1 8">
        <text>Thiol-dependent hydrolysis of ester, thioester, amide, peptide and isopeptide bonds formed by the C-terminal Gly of ubiquitin (a 76-residue protein attached to proteins as an intracellular targeting signal).</text>
        <dbReference type="EC" id="3.4.19.12"/>
    </reaction>
</comment>
<dbReference type="GO" id="GO:0006508">
    <property type="term" value="P:proteolysis"/>
    <property type="evidence" value="ECO:0007669"/>
    <property type="project" value="UniProtKB-KW"/>
</dbReference>
<proteinExistence type="inferred from homology"/>
<dbReference type="InterPro" id="IPR001394">
    <property type="entry name" value="Peptidase_C19_UCH"/>
</dbReference>
<feature type="compositionally biased region" description="Polar residues" evidence="9">
    <location>
        <begin position="241"/>
        <end position="251"/>
    </location>
</feature>
<comment type="caution">
    <text evidence="11">The sequence shown here is derived from an EMBL/GenBank/DDBJ whole genome shotgun (WGS) entry which is preliminary data.</text>
</comment>
<evidence type="ECO:0000313" key="12">
    <source>
        <dbReference type="Proteomes" id="UP001154282"/>
    </source>
</evidence>
<dbReference type="Proteomes" id="UP001154282">
    <property type="component" value="Unassembled WGS sequence"/>
</dbReference>
<comment type="similarity">
    <text evidence="2 8">Belongs to the peptidase C19 family.</text>
</comment>
<keyword evidence="6 8" id="KW-0788">Thiol protease</keyword>
<dbReference type="CDD" id="cd02661">
    <property type="entry name" value="Peptidase_C19E"/>
    <property type="match status" value="1"/>
</dbReference>
<evidence type="ECO:0000256" key="3">
    <source>
        <dbReference type="ARBA" id="ARBA00022670"/>
    </source>
</evidence>
<reference evidence="11" key="1">
    <citation type="submission" date="2022-08" db="EMBL/GenBank/DDBJ databases">
        <authorList>
            <person name="Gutierrez-Valencia J."/>
        </authorList>
    </citation>
    <scope>NUCLEOTIDE SEQUENCE</scope>
</reference>
<evidence type="ECO:0000259" key="10">
    <source>
        <dbReference type="PROSITE" id="PS50235"/>
    </source>
</evidence>
<dbReference type="AlphaFoldDB" id="A0AAV0HDP7"/>
<dbReference type="PANTHER" id="PTHR24006">
    <property type="entry name" value="UBIQUITIN CARBOXYL-TERMINAL HYDROLASE"/>
    <property type="match status" value="1"/>
</dbReference>
<dbReference type="PROSITE" id="PS00973">
    <property type="entry name" value="USP_2"/>
    <property type="match status" value="1"/>
</dbReference>
<dbReference type="InterPro" id="IPR018200">
    <property type="entry name" value="USP_CS"/>
</dbReference>
<feature type="region of interest" description="Disordered" evidence="9">
    <location>
        <begin position="1"/>
        <end position="23"/>
    </location>
</feature>